<dbReference type="InterPro" id="IPR007263">
    <property type="entry name" value="DCC1-like"/>
</dbReference>
<dbReference type="EMBL" id="QQOH01000003">
    <property type="protein sequence ID" value="RDE19531.1"/>
    <property type="molecule type" value="Genomic_DNA"/>
</dbReference>
<evidence type="ECO:0000313" key="1">
    <source>
        <dbReference type="EMBL" id="RDE19531.1"/>
    </source>
</evidence>
<dbReference type="Proteomes" id="UP000253769">
    <property type="component" value="Unassembled WGS sequence"/>
</dbReference>
<dbReference type="RefSeq" id="WP_114695877.1">
    <property type="nucleotide sequence ID" value="NZ_QQOH01000003.1"/>
</dbReference>
<protein>
    <submittedName>
        <fullName evidence="1">DUF393 domain-containing protein</fullName>
    </submittedName>
</protein>
<dbReference type="AlphaFoldDB" id="A0A369WDY0"/>
<dbReference type="GO" id="GO:0015035">
    <property type="term" value="F:protein-disulfide reductase activity"/>
    <property type="evidence" value="ECO:0007669"/>
    <property type="project" value="InterPro"/>
</dbReference>
<comment type="caution">
    <text evidence="1">The sequence shown here is derived from an EMBL/GenBank/DDBJ whole genome shotgun (WGS) entry which is preliminary data.</text>
</comment>
<dbReference type="Pfam" id="PF04134">
    <property type="entry name" value="DCC1-like"/>
    <property type="match status" value="1"/>
</dbReference>
<organism evidence="1 2">
    <name type="scientific">Motiliproteus coralliicola</name>
    <dbReference type="NCBI Taxonomy" id="2283196"/>
    <lineage>
        <taxon>Bacteria</taxon>
        <taxon>Pseudomonadati</taxon>
        <taxon>Pseudomonadota</taxon>
        <taxon>Gammaproteobacteria</taxon>
        <taxon>Oceanospirillales</taxon>
        <taxon>Oceanospirillaceae</taxon>
        <taxon>Motiliproteus</taxon>
    </lineage>
</organism>
<dbReference type="PANTHER" id="PTHR34290">
    <property type="entry name" value="SI:CH73-390P7.2"/>
    <property type="match status" value="1"/>
</dbReference>
<reference evidence="1 2" key="1">
    <citation type="submission" date="2018-07" db="EMBL/GenBank/DDBJ databases">
        <title>Motiliproteus coralliicola sp. nov., a bacterium isolated from Coral.</title>
        <authorList>
            <person name="Wang G."/>
        </authorList>
    </citation>
    <scope>NUCLEOTIDE SEQUENCE [LARGE SCALE GENOMIC DNA]</scope>
    <source>
        <strain evidence="1 2">C34</strain>
    </source>
</reference>
<evidence type="ECO:0000313" key="2">
    <source>
        <dbReference type="Proteomes" id="UP000253769"/>
    </source>
</evidence>
<sequence>MSQGDQPIKVFYDGACPRCVQDRRNYEQLDSGDPEQVCWVDITDREAELERLGIDPNKALTELHLMTADGRILSELDAYIVLMRRVRWLKPMAWLIGLPGIRPLLSRGYRYTVTRRLQRSGRLPE</sequence>
<dbReference type="InterPro" id="IPR044691">
    <property type="entry name" value="DCC1_Trx"/>
</dbReference>
<accession>A0A369WDY0</accession>
<dbReference type="PANTHER" id="PTHR34290:SF2">
    <property type="entry name" value="OS04G0668800 PROTEIN"/>
    <property type="match status" value="1"/>
</dbReference>
<keyword evidence="2" id="KW-1185">Reference proteome</keyword>
<dbReference type="OrthoDB" id="5294764at2"/>
<name>A0A369WDY0_9GAMM</name>
<gene>
    <name evidence="1" type="ORF">DV711_11620</name>
</gene>
<proteinExistence type="predicted"/>